<keyword evidence="4" id="KW-0418">Kinase</keyword>
<feature type="region of interest" description="Disordered" evidence="6">
    <location>
        <begin position="182"/>
        <end position="210"/>
    </location>
</feature>
<reference evidence="8 9" key="1">
    <citation type="submission" date="2024-04" db="EMBL/GenBank/DDBJ databases">
        <title>Tritrichomonas musculus Genome.</title>
        <authorList>
            <person name="Alves-Ferreira E."/>
            <person name="Grigg M."/>
            <person name="Lorenzi H."/>
            <person name="Galac M."/>
        </authorList>
    </citation>
    <scope>NUCLEOTIDE SEQUENCE [LARGE SCALE GENOMIC DNA]</scope>
    <source>
        <strain evidence="8 9">EAF2021</strain>
    </source>
</reference>
<dbReference type="Proteomes" id="UP001470230">
    <property type="component" value="Unassembled WGS sequence"/>
</dbReference>
<evidence type="ECO:0000256" key="5">
    <source>
        <dbReference type="ARBA" id="ARBA00022840"/>
    </source>
</evidence>
<evidence type="ECO:0000313" key="8">
    <source>
        <dbReference type="EMBL" id="KAK8888109.1"/>
    </source>
</evidence>
<evidence type="ECO:0000256" key="6">
    <source>
        <dbReference type="SAM" id="MobiDB-lite"/>
    </source>
</evidence>
<dbReference type="PANTHER" id="PTHR24350">
    <property type="entry name" value="SERINE/THREONINE-PROTEIN KINASE IAL-RELATED"/>
    <property type="match status" value="1"/>
</dbReference>
<dbReference type="Pfam" id="PF00069">
    <property type="entry name" value="Pkinase"/>
    <property type="match status" value="2"/>
</dbReference>
<evidence type="ECO:0000256" key="3">
    <source>
        <dbReference type="ARBA" id="ARBA00022741"/>
    </source>
</evidence>
<proteinExistence type="predicted"/>
<keyword evidence="9" id="KW-1185">Reference proteome</keyword>
<comment type="caution">
    <text evidence="8">The sequence shown here is derived from an EMBL/GenBank/DDBJ whole genome shotgun (WGS) entry which is preliminary data.</text>
</comment>
<evidence type="ECO:0000256" key="2">
    <source>
        <dbReference type="ARBA" id="ARBA00022679"/>
    </source>
</evidence>
<feature type="domain" description="Protein kinase" evidence="7">
    <location>
        <begin position="13"/>
        <end position="326"/>
    </location>
</feature>
<dbReference type="EMBL" id="JAPFFF010000006">
    <property type="protein sequence ID" value="KAK8888109.1"/>
    <property type="molecule type" value="Genomic_DNA"/>
</dbReference>
<sequence>MDDEDQSINLNGYKPFREIAKTSSSQVFISKSPMNKFCCLKLIKRPNNSLSEAQFFASEANALTILNHKSIVPTRDFFYNDKYYGLVTEIKKDGSLQRLLEKRHSLTNEEVQTILYSITTAIQYCHVRNVAHRNIKPTNILIEQDKFFIADFGIRQVDVTSHTYNTSIPYRAPELLDQITPEVSEDQDDSNPESNDQGDSKKLTSDQGSSKILDTPEAATAIAEAARAAVAEQIAAINTAVKSDKTRIDEKPADIWSLGVIAFEMMTGKLPWTATQPTELLQQIKRGVFTFPPQVQPLARDLISKMLTTSPQLRISSHEVLAHPWLSKIKKTNLRAQTGKSVFNTAFNHQSSGSKNLNIKSASKRVIQGRQNLR</sequence>
<dbReference type="SMART" id="SM00220">
    <property type="entry name" value="S_TKc"/>
    <property type="match status" value="1"/>
</dbReference>
<feature type="region of interest" description="Disordered" evidence="6">
    <location>
        <begin position="354"/>
        <end position="374"/>
    </location>
</feature>
<evidence type="ECO:0000259" key="7">
    <source>
        <dbReference type="PROSITE" id="PS50011"/>
    </source>
</evidence>
<dbReference type="Gene3D" id="1.10.510.10">
    <property type="entry name" value="Transferase(Phosphotransferase) domain 1"/>
    <property type="match status" value="2"/>
</dbReference>
<keyword evidence="3" id="KW-0547">Nucleotide-binding</keyword>
<dbReference type="InterPro" id="IPR030616">
    <property type="entry name" value="Aur-like"/>
</dbReference>
<evidence type="ECO:0000313" key="9">
    <source>
        <dbReference type="Proteomes" id="UP001470230"/>
    </source>
</evidence>
<dbReference type="InterPro" id="IPR011009">
    <property type="entry name" value="Kinase-like_dom_sf"/>
</dbReference>
<keyword evidence="2" id="KW-0808">Transferase</keyword>
<organism evidence="8 9">
    <name type="scientific">Tritrichomonas musculus</name>
    <dbReference type="NCBI Taxonomy" id="1915356"/>
    <lineage>
        <taxon>Eukaryota</taxon>
        <taxon>Metamonada</taxon>
        <taxon>Parabasalia</taxon>
        <taxon>Tritrichomonadida</taxon>
        <taxon>Tritrichomonadidae</taxon>
        <taxon>Tritrichomonas</taxon>
    </lineage>
</organism>
<dbReference type="PROSITE" id="PS50011">
    <property type="entry name" value="PROTEIN_KINASE_DOM"/>
    <property type="match status" value="1"/>
</dbReference>
<dbReference type="InterPro" id="IPR000719">
    <property type="entry name" value="Prot_kinase_dom"/>
</dbReference>
<gene>
    <name evidence="8" type="ORF">M9Y10_039170</name>
</gene>
<accession>A0ABR2KAJ4</accession>
<keyword evidence="1" id="KW-0723">Serine/threonine-protein kinase</keyword>
<name>A0ABR2KAJ4_9EUKA</name>
<evidence type="ECO:0000256" key="1">
    <source>
        <dbReference type="ARBA" id="ARBA00022527"/>
    </source>
</evidence>
<dbReference type="SUPFAM" id="SSF56112">
    <property type="entry name" value="Protein kinase-like (PK-like)"/>
    <property type="match status" value="1"/>
</dbReference>
<keyword evidence="5" id="KW-0067">ATP-binding</keyword>
<evidence type="ECO:0000256" key="4">
    <source>
        <dbReference type="ARBA" id="ARBA00022777"/>
    </source>
</evidence>
<protein>
    <recommendedName>
        <fullName evidence="7">Protein kinase domain-containing protein</fullName>
    </recommendedName>
</protein>